<feature type="domain" description="Peptidase M13 C-terminal" evidence="8">
    <location>
        <begin position="489"/>
        <end position="695"/>
    </location>
</feature>
<keyword evidence="5" id="KW-0378">Hydrolase</keyword>
<name>A0A9Q0M7M8_BLOTA</name>
<dbReference type="PANTHER" id="PTHR11733">
    <property type="entry name" value="ZINC METALLOPROTEASE FAMILY M13 NEPRILYSIN-RELATED"/>
    <property type="match status" value="1"/>
</dbReference>
<organism evidence="10 11">
    <name type="scientific">Blomia tropicalis</name>
    <name type="common">Mite</name>
    <dbReference type="NCBI Taxonomy" id="40697"/>
    <lineage>
        <taxon>Eukaryota</taxon>
        <taxon>Metazoa</taxon>
        <taxon>Ecdysozoa</taxon>
        <taxon>Arthropoda</taxon>
        <taxon>Chelicerata</taxon>
        <taxon>Arachnida</taxon>
        <taxon>Acari</taxon>
        <taxon>Acariformes</taxon>
        <taxon>Sarcoptiformes</taxon>
        <taxon>Astigmata</taxon>
        <taxon>Glycyphagoidea</taxon>
        <taxon>Echimyopodidae</taxon>
        <taxon>Blomia</taxon>
    </lineage>
</organism>
<sequence>MEMTKISENYCSSNECYETARYMKSSMNRSIDPCIDFYQFTCGGWIQSNPIDKSEHRTSVVELIKSKHRLLMKTILEEHRPIRSRSIAIDFTKYLYRKCNNFGPQSNFFGLSKVKQLLRHIWSLNENDNEPWYRLFVHVTTQGGIQPIFEIGVRADPTNSSVLLLEFKPSRLGINDRDLANFGENPKLIEAYGNYQLAMMRTICKLNPNFNQTILEMDIQDMLEFESKLAKAKLQLKTFAKMRLKHMVNQTGFDWEQMIVKPLWKIFNLTSIKQIESDDKVIITNLEYYAKTIDLLNKTSSRVVQNYMTWFVILQYNLGHIGPESLRLLAFQFNKFRYGKKSIRPRWRSCFTMVSDDLSWSLARLFIEKNYFTMNEKHNASKLTDSIQSAYIDLLNSNKTWLDRSTQIGSIRKIQNVFKNVAYPNWILNDTLLDQYYGITDSTLLNQTENNFLIIYSMFLRLKLRTIYSQLPVKIDRANSWIFSPFIVNAGYYWTRNTLTIGAGLLKAPLFDSNYPSFVNYGRIGTLIGHEFTHAFDNIGRQHDETGNLRNWWSRQSIMNYHNRSTCFIRQYGQLMDETIGVKVNGVSTLSENIADNGGLKVAYHAFIRENQNNGSERMIRLTDLPMYTSEQLFFIAFGSSWCANHRAESINDRLHYQSYAPNSARVNVPVSNLDAFARAFNCPAGSPMNPDHRCLLW</sequence>
<keyword evidence="11" id="KW-1185">Reference proteome</keyword>
<evidence type="ECO:0000256" key="1">
    <source>
        <dbReference type="ARBA" id="ARBA00001947"/>
    </source>
</evidence>
<dbReference type="InterPro" id="IPR000718">
    <property type="entry name" value="Peptidase_M13"/>
</dbReference>
<dbReference type="SUPFAM" id="SSF55486">
    <property type="entry name" value="Metalloproteases ('zincins'), catalytic domain"/>
    <property type="match status" value="1"/>
</dbReference>
<keyword evidence="7" id="KW-0482">Metalloprotease</keyword>
<dbReference type="GO" id="GO:0046872">
    <property type="term" value="F:metal ion binding"/>
    <property type="evidence" value="ECO:0007669"/>
    <property type="project" value="UniProtKB-KW"/>
</dbReference>
<proteinExistence type="inferred from homology"/>
<dbReference type="Proteomes" id="UP001142055">
    <property type="component" value="Chromosome 2"/>
</dbReference>
<accession>A0A9Q0M7M8</accession>
<comment type="caution">
    <text evidence="10">The sequence shown here is derived from an EMBL/GenBank/DDBJ whole genome shotgun (WGS) entry which is preliminary data.</text>
</comment>
<evidence type="ECO:0000259" key="9">
    <source>
        <dbReference type="Pfam" id="PF05649"/>
    </source>
</evidence>
<dbReference type="CDD" id="cd08662">
    <property type="entry name" value="M13"/>
    <property type="match status" value="1"/>
</dbReference>
<protein>
    <submittedName>
        <fullName evidence="10">Uncharacterized protein</fullName>
    </submittedName>
</protein>
<reference evidence="10" key="1">
    <citation type="submission" date="2022-12" db="EMBL/GenBank/DDBJ databases">
        <title>Genome assemblies of Blomia tropicalis.</title>
        <authorList>
            <person name="Cui Y."/>
        </authorList>
    </citation>
    <scope>NUCLEOTIDE SEQUENCE</scope>
    <source>
        <tissue evidence="10">Adult mites</tissue>
    </source>
</reference>
<comment type="cofactor">
    <cofactor evidence="1">
        <name>Zn(2+)</name>
        <dbReference type="ChEBI" id="CHEBI:29105"/>
    </cofactor>
</comment>
<evidence type="ECO:0000256" key="4">
    <source>
        <dbReference type="ARBA" id="ARBA00022723"/>
    </source>
</evidence>
<evidence type="ECO:0000256" key="3">
    <source>
        <dbReference type="ARBA" id="ARBA00022670"/>
    </source>
</evidence>
<keyword evidence="3" id="KW-0645">Protease</keyword>
<dbReference type="InterPro" id="IPR024079">
    <property type="entry name" value="MetalloPept_cat_dom_sf"/>
</dbReference>
<evidence type="ECO:0000256" key="6">
    <source>
        <dbReference type="ARBA" id="ARBA00022833"/>
    </source>
</evidence>
<dbReference type="GO" id="GO:0004222">
    <property type="term" value="F:metalloendopeptidase activity"/>
    <property type="evidence" value="ECO:0007669"/>
    <property type="project" value="InterPro"/>
</dbReference>
<dbReference type="InterPro" id="IPR042089">
    <property type="entry name" value="Peptidase_M13_dom_2"/>
</dbReference>
<keyword evidence="4" id="KW-0479">Metal-binding</keyword>
<evidence type="ECO:0000256" key="7">
    <source>
        <dbReference type="ARBA" id="ARBA00023049"/>
    </source>
</evidence>
<dbReference type="PRINTS" id="PR00786">
    <property type="entry name" value="NEPRILYSIN"/>
</dbReference>
<dbReference type="PROSITE" id="PS51885">
    <property type="entry name" value="NEPRILYSIN"/>
    <property type="match status" value="1"/>
</dbReference>
<comment type="similarity">
    <text evidence="2">Belongs to the peptidase M13 family.</text>
</comment>
<evidence type="ECO:0000256" key="2">
    <source>
        <dbReference type="ARBA" id="ARBA00007357"/>
    </source>
</evidence>
<evidence type="ECO:0000259" key="8">
    <source>
        <dbReference type="Pfam" id="PF01431"/>
    </source>
</evidence>
<keyword evidence="6" id="KW-0862">Zinc</keyword>
<feature type="domain" description="Peptidase M13 N-terminal" evidence="9">
    <location>
        <begin position="33"/>
        <end position="424"/>
    </location>
</feature>
<dbReference type="Gene3D" id="3.40.390.10">
    <property type="entry name" value="Collagenase (Catalytic Domain)"/>
    <property type="match status" value="1"/>
</dbReference>
<evidence type="ECO:0000313" key="10">
    <source>
        <dbReference type="EMBL" id="KAJ6220507.1"/>
    </source>
</evidence>
<evidence type="ECO:0000256" key="5">
    <source>
        <dbReference type="ARBA" id="ARBA00022801"/>
    </source>
</evidence>
<gene>
    <name evidence="10" type="ORF">RDWZM_006319</name>
</gene>
<dbReference type="AlphaFoldDB" id="A0A9Q0M7M8"/>
<dbReference type="InterPro" id="IPR008753">
    <property type="entry name" value="Peptidase_M13_N"/>
</dbReference>
<dbReference type="GO" id="GO:0016485">
    <property type="term" value="P:protein processing"/>
    <property type="evidence" value="ECO:0007669"/>
    <property type="project" value="TreeGrafter"/>
</dbReference>
<dbReference type="PANTHER" id="PTHR11733:SF167">
    <property type="entry name" value="FI17812P1-RELATED"/>
    <property type="match status" value="1"/>
</dbReference>
<dbReference type="Pfam" id="PF05649">
    <property type="entry name" value="Peptidase_M13_N"/>
    <property type="match status" value="1"/>
</dbReference>
<dbReference type="EMBL" id="JAPWDV010000002">
    <property type="protein sequence ID" value="KAJ6220507.1"/>
    <property type="molecule type" value="Genomic_DNA"/>
</dbReference>
<dbReference type="Gene3D" id="1.10.1380.10">
    <property type="entry name" value="Neutral endopeptidase , domain2"/>
    <property type="match status" value="1"/>
</dbReference>
<dbReference type="OMA" id="TILEMDI"/>
<dbReference type="Pfam" id="PF01431">
    <property type="entry name" value="Peptidase_M13"/>
    <property type="match status" value="1"/>
</dbReference>
<dbReference type="InterPro" id="IPR018497">
    <property type="entry name" value="Peptidase_M13_C"/>
</dbReference>
<evidence type="ECO:0000313" key="11">
    <source>
        <dbReference type="Proteomes" id="UP001142055"/>
    </source>
</evidence>
<dbReference type="GO" id="GO:0005886">
    <property type="term" value="C:plasma membrane"/>
    <property type="evidence" value="ECO:0007669"/>
    <property type="project" value="TreeGrafter"/>
</dbReference>